<dbReference type="PANTHER" id="PTHR14215:SF2">
    <property type="entry name" value="MITOCHONDRIAL FISSION REGULATOR 2"/>
    <property type="match status" value="1"/>
</dbReference>
<feature type="signal peptide" evidence="7">
    <location>
        <begin position="1"/>
        <end position="19"/>
    </location>
</feature>
<evidence type="ECO:0000256" key="6">
    <source>
        <dbReference type="SAM" id="MobiDB-lite"/>
    </source>
</evidence>
<organism evidence="8 9">
    <name type="scientific">Mauremys mutica</name>
    <name type="common">yellowpond turtle</name>
    <dbReference type="NCBI Taxonomy" id="74926"/>
    <lineage>
        <taxon>Eukaryota</taxon>
        <taxon>Metazoa</taxon>
        <taxon>Chordata</taxon>
        <taxon>Craniata</taxon>
        <taxon>Vertebrata</taxon>
        <taxon>Euteleostomi</taxon>
        <taxon>Archelosauria</taxon>
        <taxon>Testudinata</taxon>
        <taxon>Testudines</taxon>
        <taxon>Cryptodira</taxon>
        <taxon>Durocryptodira</taxon>
        <taxon>Testudinoidea</taxon>
        <taxon>Geoemydidae</taxon>
        <taxon>Geoemydinae</taxon>
        <taxon>Mauremys</taxon>
    </lineage>
</organism>
<keyword evidence="7" id="KW-0732">Signal</keyword>
<protein>
    <recommendedName>
        <fullName evidence="4">Mitochondrial fission regulator</fullName>
    </recommendedName>
</protein>
<accession>A0A9D3X4E0</accession>
<comment type="similarity">
    <text evidence="2 4">Belongs to the MTFR1 family.</text>
</comment>
<dbReference type="InterPro" id="IPR007972">
    <property type="entry name" value="Mtfr1"/>
</dbReference>
<keyword evidence="5" id="KW-0175">Coiled coil</keyword>
<dbReference type="Pfam" id="PF05308">
    <property type="entry name" value="Mito_fiss_reg"/>
    <property type="match status" value="1"/>
</dbReference>
<comment type="subcellular location">
    <subcellularLocation>
        <location evidence="1 4">Mitochondrion</location>
    </subcellularLocation>
</comment>
<evidence type="ECO:0000256" key="2">
    <source>
        <dbReference type="ARBA" id="ARBA00005807"/>
    </source>
</evidence>
<keyword evidence="9" id="KW-1185">Reference proteome</keyword>
<dbReference type="EMBL" id="JAHDVG010000482">
    <property type="protein sequence ID" value="KAH1172673.1"/>
    <property type="molecule type" value="Genomic_DNA"/>
</dbReference>
<dbReference type="Proteomes" id="UP000827986">
    <property type="component" value="Unassembled WGS sequence"/>
</dbReference>
<dbReference type="GO" id="GO:0000266">
    <property type="term" value="P:mitochondrial fission"/>
    <property type="evidence" value="ECO:0007669"/>
    <property type="project" value="UniProtKB-UniRule"/>
</dbReference>
<reference evidence="8" key="1">
    <citation type="submission" date="2021-09" db="EMBL/GenBank/DDBJ databases">
        <title>The genome of Mauremys mutica provides insights into the evolution of semi-aquatic lifestyle.</title>
        <authorList>
            <person name="Gong S."/>
            <person name="Gao Y."/>
        </authorList>
    </citation>
    <scope>NUCLEOTIDE SEQUENCE</scope>
    <source>
        <strain evidence="8">MM-2020</strain>
        <tissue evidence="8">Muscle</tissue>
    </source>
</reference>
<dbReference type="GO" id="GO:0009060">
    <property type="term" value="P:aerobic respiration"/>
    <property type="evidence" value="ECO:0007669"/>
    <property type="project" value="UniProtKB-UniRule"/>
</dbReference>
<evidence type="ECO:0000256" key="1">
    <source>
        <dbReference type="ARBA" id="ARBA00004173"/>
    </source>
</evidence>
<proteinExistence type="inferred from homology"/>
<comment type="function">
    <text evidence="4">Plays a role in mitochondrial aerobic respiration. Regulates mitochondrial organization and fission.</text>
</comment>
<feature type="region of interest" description="Disordered" evidence="6">
    <location>
        <begin position="344"/>
        <end position="371"/>
    </location>
</feature>
<sequence length="425" mass="47152">MALLLSLIRQLLEYFGVPADQFIPRWEAYIDNSSIGRMIETRLPSTPFSRRHFQQIISAWQSKEYGSTRSIVRRLGTVLSLEPCPRPHFQVVQDRNSLDYDERSTTPNPVVPSLGDILRVVNDEGESFARFRAESRGKEIITVDHDVSPAIVSLPTVLKSRAERENLVNEEAIKKISALENELILLRAQIAAIVAVQGSRNSNQSGSDVLNSFGIPSGSFPVPAMTSTPLFTAPDHFVIPPPPPLPSIAPSGFDASNSAIELIKLRRAASKTSSTTVDKTEHQKTQGVLSMMDVLKDINKIRLRTIEKSPGGTPLPKTRKRRSSQWDPAALIAQALKQKFAHQNGNDSLDKENRSCDNSPFSSPEAPLVGRHILKPNSKNSLIKAEEVTQVSTAKARKPPYCLLLHPNNEGIGIRKEIWIEDRIQ</sequence>
<evidence type="ECO:0000256" key="3">
    <source>
        <dbReference type="ARBA" id="ARBA00023128"/>
    </source>
</evidence>
<dbReference type="AlphaFoldDB" id="A0A9D3X4E0"/>
<evidence type="ECO:0000256" key="4">
    <source>
        <dbReference type="RuleBase" id="RU369053"/>
    </source>
</evidence>
<dbReference type="GO" id="GO:0005739">
    <property type="term" value="C:mitochondrion"/>
    <property type="evidence" value="ECO:0007669"/>
    <property type="project" value="UniProtKB-SubCell"/>
</dbReference>
<keyword evidence="3 4" id="KW-0496">Mitochondrion</keyword>
<evidence type="ECO:0000256" key="7">
    <source>
        <dbReference type="SAM" id="SignalP"/>
    </source>
</evidence>
<feature type="coiled-coil region" evidence="5">
    <location>
        <begin position="162"/>
        <end position="189"/>
    </location>
</feature>
<dbReference type="PANTHER" id="PTHR14215">
    <property type="entry name" value="PROTEIN OF UNKNOWN FUNCTION DUF729"/>
    <property type="match status" value="1"/>
</dbReference>
<comment type="caution">
    <text evidence="8">The sequence shown here is derived from an EMBL/GenBank/DDBJ whole genome shotgun (WGS) entry which is preliminary data.</text>
</comment>
<name>A0A9D3X4E0_9SAUR</name>
<evidence type="ECO:0000313" key="9">
    <source>
        <dbReference type="Proteomes" id="UP000827986"/>
    </source>
</evidence>
<evidence type="ECO:0000256" key="5">
    <source>
        <dbReference type="SAM" id="Coils"/>
    </source>
</evidence>
<evidence type="ECO:0000313" key="8">
    <source>
        <dbReference type="EMBL" id="KAH1172673.1"/>
    </source>
</evidence>
<gene>
    <name evidence="8" type="ORF">KIL84_016512</name>
</gene>
<feature type="chain" id="PRO_5039390707" description="Mitochondrial fission regulator" evidence="7">
    <location>
        <begin position="20"/>
        <end position="425"/>
    </location>
</feature>